<dbReference type="AlphaFoldDB" id="A0A1V2TEL2"/>
<comment type="caution">
    <text evidence="2">The sequence shown here is derived from an EMBL/GenBank/DDBJ whole genome shotgun (WGS) entry which is preliminary data.</text>
</comment>
<feature type="transmembrane region" description="Helical" evidence="1">
    <location>
        <begin position="43"/>
        <end position="64"/>
    </location>
</feature>
<keyword evidence="1" id="KW-0812">Transmembrane</keyword>
<dbReference type="EMBL" id="MUMY01000013">
    <property type="protein sequence ID" value="ONM47801.1"/>
    <property type="molecule type" value="Genomic_DNA"/>
</dbReference>
<reference evidence="2 3" key="1">
    <citation type="journal article" date="2016" name="Antonie Van Leeuwenhoek">
        <title>Nocardia donostiensis sp. nov., isolated from human respiratory specimens.</title>
        <authorList>
            <person name="Ercibengoa M."/>
            <person name="Bell M."/>
            <person name="Marimon J.M."/>
            <person name="Humrighouse B."/>
            <person name="Klenk H.P."/>
            <person name="Potter G."/>
            <person name="Perez-Trallero E."/>
        </authorList>
    </citation>
    <scope>NUCLEOTIDE SEQUENCE [LARGE SCALE GENOMIC DNA]</scope>
    <source>
        <strain evidence="2 3">X1655</strain>
    </source>
</reference>
<gene>
    <name evidence="2" type="ORF">B0T46_16310</name>
</gene>
<evidence type="ECO:0008006" key="4">
    <source>
        <dbReference type="Google" id="ProtNLM"/>
    </source>
</evidence>
<evidence type="ECO:0000313" key="2">
    <source>
        <dbReference type="EMBL" id="ONM47801.1"/>
    </source>
</evidence>
<protein>
    <recommendedName>
        <fullName evidence="4">Histidine kinase</fullName>
    </recommendedName>
</protein>
<organism evidence="2 3">
    <name type="scientific">Nocardia donostiensis</name>
    <dbReference type="NCBI Taxonomy" id="1538463"/>
    <lineage>
        <taxon>Bacteria</taxon>
        <taxon>Bacillati</taxon>
        <taxon>Actinomycetota</taxon>
        <taxon>Actinomycetes</taxon>
        <taxon>Mycobacteriales</taxon>
        <taxon>Nocardiaceae</taxon>
        <taxon>Nocardia</taxon>
    </lineage>
</organism>
<feature type="transmembrane region" description="Helical" evidence="1">
    <location>
        <begin position="76"/>
        <end position="94"/>
    </location>
</feature>
<feature type="transmembrane region" description="Helical" evidence="1">
    <location>
        <begin position="100"/>
        <end position="116"/>
    </location>
</feature>
<dbReference type="STRING" id="1538463.B0T36_18645"/>
<keyword evidence="3" id="KW-1185">Reference proteome</keyword>
<accession>A0A1V2TEL2</accession>
<feature type="transmembrane region" description="Helical" evidence="1">
    <location>
        <begin position="20"/>
        <end position="37"/>
    </location>
</feature>
<name>A0A1V2TEL2_9NOCA</name>
<dbReference type="OrthoDB" id="4465106at2"/>
<evidence type="ECO:0000256" key="1">
    <source>
        <dbReference type="SAM" id="Phobius"/>
    </source>
</evidence>
<feature type="transmembrane region" description="Helical" evidence="1">
    <location>
        <begin position="147"/>
        <end position="168"/>
    </location>
</feature>
<feature type="transmembrane region" description="Helical" evidence="1">
    <location>
        <begin position="123"/>
        <end position="141"/>
    </location>
</feature>
<dbReference type="RefSeq" id="WP_077118015.1">
    <property type="nucleotide sequence ID" value="NZ_LOKT01000012.1"/>
</dbReference>
<proteinExistence type="predicted"/>
<dbReference type="Proteomes" id="UP000188836">
    <property type="component" value="Unassembled WGS sequence"/>
</dbReference>
<keyword evidence="1" id="KW-0472">Membrane</keyword>
<sequence>MADITGDIELRDLLGLRGRGAGLFLLVLELTIGLYMLRTFTDASVAPAAAGLVLLLVAGLTVLVVPGDPLPRAATAYVAVSGPVAIALTTVDFQTDGSKQVWAAFASSYVLAVLVLRGRMGAAWLGVAAAAVVVAVLGGMAGLPVGVLAGAVVPVATVAGVSVCALIMRPTQRSLRLLREEATMRAAAEASMAAENGERERQLARLDKVARPILARIADGAELSAAEREQCRLLEAELRDGLRAPQLVTDQLSSAARGARSRGVEVVLLDDGGFAEVPRWVRQRVIEAATRELDAANTGSVTVRVLPTGRRVLATVLANAPDRARRTEIDATGAVRVST</sequence>
<keyword evidence="1" id="KW-1133">Transmembrane helix</keyword>
<evidence type="ECO:0000313" key="3">
    <source>
        <dbReference type="Proteomes" id="UP000188836"/>
    </source>
</evidence>